<proteinExistence type="predicted"/>
<keyword evidence="2" id="KW-1185">Reference proteome</keyword>
<reference evidence="1" key="2">
    <citation type="submission" date="2023-01" db="EMBL/GenBank/DDBJ databases">
        <title>Draft genome sequence of Devosia yakushimensis strain NBRC 103855.</title>
        <authorList>
            <person name="Sun Q."/>
            <person name="Mori K."/>
        </authorList>
    </citation>
    <scope>NUCLEOTIDE SEQUENCE</scope>
    <source>
        <strain evidence="1">NBRC 103855</strain>
    </source>
</reference>
<accession>A0ABQ5UJA6</accession>
<protein>
    <recommendedName>
        <fullName evidence="3">DUF1127 domain-containing protein</fullName>
    </recommendedName>
</protein>
<dbReference type="RefSeq" id="WP_284393009.1">
    <property type="nucleotide sequence ID" value="NZ_BSNG01000002.1"/>
</dbReference>
<evidence type="ECO:0000313" key="2">
    <source>
        <dbReference type="Proteomes" id="UP001161406"/>
    </source>
</evidence>
<gene>
    <name evidence="1" type="ORF">GCM10007913_34730</name>
</gene>
<comment type="caution">
    <text evidence="1">The sequence shown here is derived from an EMBL/GenBank/DDBJ whole genome shotgun (WGS) entry which is preliminary data.</text>
</comment>
<organism evidence="1 2">
    <name type="scientific">Devosia yakushimensis</name>
    <dbReference type="NCBI Taxonomy" id="470028"/>
    <lineage>
        <taxon>Bacteria</taxon>
        <taxon>Pseudomonadati</taxon>
        <taxon>Pseudomonadota</taxon>
        <taxon>Alphaproteobacteria</taxon>
        <taxon>Hyphomicrobiales</taxon>
        <taxon>Devosiaceae</taxon>
        <taxon>Devosia</taxon>
    </lineage>
</organism>
<sequence>MTEMIDRVPLADDVVAIAKRASLYQLLQSALQRQKRVQELPPRLYADLGLPPSQWPDFTPRCR</sequence>
<reference evidence="1" key="1">
    <citation type="journal article" date="2014" name="Int. J. Syst. Evol. Microbiol.">
        <title>Complete genome of a new Firmicutes species belonging to the dominant human colonic microbiota ('Ruminococcus bicirculans') reveals two chromosomes and a selective capacity to utilize plant glucans.</title>
        <authorList>
            <consortium name="NISC Comparative Sequencing Program"/>
            <person name="Wegmann U."/>
            <person name="Louis P."/>
            <person name="Goesmann A."/>
            <person name="Henrissat B."/>
            <person name="Duncan S.H."/>
            <person name="Flint H.J."/>
        </authorList>
    </citation>
    <scope>NUCLEOTIDE SEQUENCE</scope>
    <source>
        <strain evidence="1">NBRC 103855</strain>
    </source>
</reference>
<dbReference type="EMBL" id="BSNG01000002">
    <property type="protein sequence ID" value="GLQ11541.1"/>
    <property type="molecule type" value="Genomic_DNA"/>
</dbReference>
<dbReference type="Proteomes" id="UP001161406">
    <property type="component" value="Unassembled WGS sequence"/>
</dbReference>
<evidence type="ECO:0000313" key="1">
    <source>
        <dbReference type="EMBL" id="GLQ11541.1"/>
    </source>
</evidence>
<name>A0ABQ5UJA6_9HYPH</name>
<evidence type="ECO:0008006" key="3">
    <source>
        <dbReference type="Google" id="ProtNLM"/>
    </source>
</evidence>